<accession>A0A016TQ00</accession>
<evidence type="ECO:0000313" key="1">
    <source>
        <dbReference type="EMBL" id="EYC04722.1"/>
    </source>
</evidence>
<proteinExistence type="predicted"/>
<reference evidence="2" key="1">
    <citation type="journal article" date="2015" name="Nat. Genet.">
        <title>The genome and transcriptome of the zoonotic hookworm Ancylostoma ceylanicum identify infection-specific gene families.</title>
        <authorList>
            <person name="Schwarz E.M."/>
            <person name="Hu Y."/>
            <person name="Antoshechkin I."/>
            <person name="Miller M.M."/>
            <person name="Sternberg P.W."/>
            <person name="Aroian R.V."/>
        </authorList>
    </citation>
    <scope>NUCLEOTIDE SEQUENCE</scope>
    <source>
        <strain evidence="2">HY135</strain>
    </source>
</reference>
<dbReference type="Proteomes" id="UP000024635">
    <property type="component" value="Unassembled WGS sequence"/>
</dbReference>
<evidence type="ECO:0000313" key="2">
    <source>
        <dbReference type="Proteomes" id="UP000024635"/>
    </source>
</evidence>
<protein>
    <submittedName>
        <fullName evidence="1">Uncharacterized protein</fullName>
    </submittedName>
</protein>
<sequence length="112" mass="12633">MCAKFGPDRLTLRDFYTALYFSVSAQQFPRALSVSKGALLQKYRSRYLLPRTIEAQGFMYDTRGLKDPPLTELLASTRSKSHFVDVVLEMKNSSIAELLGAVRVLCSTMMLC</sequence>
<name>A0A016TQ00_9BILA</name>
<dbReference type="AlphaFoldDB" id="A0A016TQ00"/>
<keyword evidence="2" id="KW-1185">Reference proteome</keyword>
<comment type="caution">
    <text evidence="1">The sequence shown here is derived from an EMBL/GenBank/DDBJ whole genome shotgun (WGS) entry which is preliminary data.</text>
</comment>
<organism evidence="1 2">
    <name type="scientific">Ancylostoma ceylanicum</name>
    <dbReference type="NCBI Taxonomy" id="53326"/>
    <lineage>
        <taxon>Eukaryota</taxon>
        <taxon>Metazoa</taxon>
        <taxon>Ecdysozoa</taxon>
        <taxon>Nematoda</taxon>
        <taxon>Chromadorea</taxon>
        <taxon>Rhabditida</taxon>
        <taxon>Rhabditina</taxon>
        <taxon>Rhabditomorpha</taxon>
        <taxon>Strongyloidea</taxon>
        <taxon>Ancylostomatidae</taxon>
        <taxon>Ancylostomatinae</taxon>
        <taxon>Ancylostoma</taxon>
    </lineage>
</organism>
<gene>
    <name evidence="1" type="primary">Acey_s0086.g1954</name>
    <name evidence="1" type="ORF">Y032_0086g1954</name>
</gene>
<dbReference type="EMBL" id="JARK01001422">
    <property type="protein sequence ID" value="EYC04722.1"/>
    <property type="molecule type" value="Genomic_DNA"/>
</dbReference>